<dbReference type="NCBIfam" id="TIGR00974">
    <property type="entry name" value="3a0107s02c"/>
    <property type="match status" value="1"/>
</dbReference>
<dbReference type="InterPro" id="IPR035906">
    <property type="entry name" value="MetI-like_sf"/>
</dbReference>
<proteinExistence type="inferred from homology"/>
<evidence type="ECO:0000259" key="11">
    <source>
        <dbReference type="PROSITE" id="PS50928"/>
    </source>
</evidence>
<dbReference type="InterPro" id="IPR000515">
    <property type="entry name" value="MetI-like"/>
</dbReference>
<keyword evidence="4 9" id="KW-1003">Cell membrane</keyword>
<feature type="transmembrane region" description="Helical" evidence="9">
    <location>
        <begin position="270"/>
        <end position="292"/>
    </location>
</feature>
<sequence>MTASNQNGDYDEFPTPKMERSYSTPRTAIDLALTILAFLLLGIALLPLFLVVGYVIIRGANRLDLELFTGSIPAALQQGGGIAPAIVGTLIVVGIAAAISIPFGILAAVYLSEFSSGRIARWVRFATNVLSSVPSIIVGIFAYGVIVATTGTYSAVAGGFALAILMLPIVVRTSDESLQLVPQQVRWASVGVGSSNFQTVLQIVLPAAMGAIATGVTLAIARAAGETAPLIFTALFTQFWPRGIWEPVPTLSVLIYNFAGLPYENQQELAWAASLILVLMILLTSILSRWVASKTTY</sequence>
<comment type="caution">
    <text evidence="12">The sequence shown here is derived from an EMBL/GenBank/DDBJ whole genome shotgun (WGS) entry which is preliminary data.</text>
</comment>
<gene>
    <name evidence="12" type="primary">pstA</name>
    <name evidence="12" type="ORF">H6G97_42080</name>
</gene>
<dbReference type="Gene3D" id="1.10.3720.10">
    <property type="entry name" value="MetI-like"/>
    <property type="match status" value="1"/>
</dbReference>
<reference evidence="12 13" key="1">
    <citation type="journal article" date="2020" name="ISME J.">
        <title>Comparative genomics reveals insights into cyanobacterial evolution and habitat adaptation.</title>
        <authorList>
            <person name="Chen M.Y."/>
            <person name="Teng W.K."/>
            <person name="Zhao L."/>
            <person name="Hu C.X."/>
            <person name="Zhou Y.K."/>
            <person name="Han B.P."/>
            <person name="Song L.R."/>
            <person name="Shu W.S."/>
        </authorList>
    </citation>
    <scope>NUCLEOTIDE SEQUENCE [LARGE SCALE GENOMIC DNA]</scope>
    <source>
        <strain evidence="12 13">FACHB-838</strain>
    </source>
</reference>
<dbReference type="PANTHER" id="PTHR42922:SF1">
    <property type="entry name" value="PHOSPHATE TRANSPORT SYSTEM PERMEASE PROTEIN PSTA"/>
    <property type="match status" value="1"/>
</dbReference>
<evidence type="ECO:0000256" key="5">
    <source>
        <dbReference type="ARBA" id="ARBA00022592"/>
    </source>
</evidence>
<keyword evidence="8 9" id="KW-0472">Membrane</keyword>
<dbReference type="EMBL" id="JACJSI010000302">
    <property type="protein sequence ID" value="MBD2535617.1"/>
    <property type="molecule type" value="Genomic_DNA"/>
</dbReference>
<evidence type="ECO:0000256" key="8">
    <source>
        <dbReference type="ARBA" id="ARBA00023136"/>
    </source>
</evidence>
<evidence type="ECO:0000256" key="9">
    <source>
        <dbReference type="RuleBase" id="RU363043"/>
    </source>
</evidence>
<keyword evidence="3" id="KW-0813">Transport</keyword>
<evidence type="ECO:0000313" key="13">
    <source>
        <dbReference type="Proteomes" id="UP000623440"/>
    </source>
</evidence>
<dbReference type="SUPFAM" id="SSF161098">
    <property type="entry name" value="MetI-like"/>
    <property type="match status" value="1"/>
</dbReference>
<keyword evidence="7 9" id="KW-1133">Transmembrane helix</keyword>
<name>A0ABR8E3G5_9NOSO</name>
<feature type="region of interest" description="Disordered" evidence="10">
    <location>
        <begin position="1"/>
        <end position="20"/>
    </location>
</feature>
<keyword evidence="13" id="KW-1185">Reference proteome</keyword>
<dbReference type="CDD" id="cd06261">
    <property type="entry name" value="TM_PBP2"/>
    <property type="match status" value="1"/>
</dbReference>
<organism evidence="12 13">
    <name type="scientific">Nostoc flagelliforme FACHB-838</name>
    <dbReference type="NCBI Taxonomy" id="2692904"/>
    <lineage>
        <taxon>Bacteria</taxon>
        <taxon>Bacillati</taxon>
        <taxon>Cyanobacteriota</taxon>
        <taxon>Cyanophyceae</taxon>
        <taxon>Nostocales</taxon>
        <taxon>Nostocaceae</taxon>
        <taxon>Nostoc</taxon>
    </lineage>
</organism>
<dbReference type="Proteomes" id="UP000623440">
    <property type="component" value="Unassembled WGS sequence"/>
</dbReference>
<feature type="domain" description="ABC transmembrane type-1" evidence="11">
    <location>
        <begin position="86"/>
        <end position="288"/>
    </location>
</feature>
<keyword evidence="6 9" id="KW-0812">Transmembrane</keyword>
<evidence type="ECO:0000256" key="3">
    <source>
        <dbReference type="ARBA" id="ARBA00022448"/>
    </source>
</evidence>
<keyword evidence="5" id="KW-0592">Phosphate transport</keyword>
<comment type="subcellular location">
    <subcellularLocation>
        <location evidence="1 9">Cell membrane</location>
        <topology evidence="1 9">Multi-pass membrane protein</topology>
    </subcellularLocation>
</comment>
<dbReference type="PROSITE" id="PS50928">
    <property type="entry name" value="ABC_TM1"/>
    <property type="match status" value="1"/>
</dbReference>
<evidence type="ECO:0000256" key="4">
    <source>
        <dbReference type="ARBA" id="ARBA00022475"/>
    </source>
</evidence>
<evidence type="ECO:0000256" key="2">
    <source>
        <dbReference type="ARBA" id="ARBA00007069"/>
    </source>
</evidence>
<dbReference type="InterPro" id="IPR051408">
    <property type="entry name" value="Phosphate_transprt_permease"/>
</dbReference>
<dbReference type="PANTHER" id="PTHR42922">
    <property type="entry name" value="PHOSPHATE TRANSPORT SYSTEM PERMEASE PROTEIN PSTA"/>
    <property type="match status" value="1"/>
</dbReference>
<feature type="transmembrane region" description="Helical" evidence="9">
    <location>
        <begin position="203"/>
        <end position="224"/>
    </location>
</feature>
<feature type="transmembrane region" description="Helical" evidence="9">
    <location>
        <begin position="28"/>
        <end position="57"/>
    </location>
</feature>
<dbReference type="InterPro" id="IPR005672">
    <property type="entry name" value="Phosphate_PstA"/>
</dbReference>
<accession>A0ABR8E3G5</accession>
<protein>
    <recommendedName>
        <fullName evidence="9">Phosphate transport system permease protein PstA</fullName>
    </recommendedName>
</protein>
<evidence type="ECO:0000256" key="10">
    <source>
        <dbReference type="SAM" id="MobiDB-lite"/>
    </source>
</evidence>
<evidence type="ECO:0000256" key="6">
    <source>
        <dbReference type="ARBA" id="ARBA00022692"/>
    </source>
</evidence>
<evidence type="ECO:0000256" key="1">
    <source>
        <dbReference type="ARBA" id="ARBA00004651"/>
    </source>
</evidence>
<evidence type="ECO:0000313" key="12">
    <source>
        <dbReference type="EMBL" id="MBD2535617.1"/>
    </source>
</evidence>
<feature type="transmembrane region" description="Helical" evidence="9">
    <location>
        <begin position="152"/>
        <end position="171"/>
    </location>
</feature>
<comment type="similarity">
    <text evidence="2 9">Belongs to the binding-protein-dependent transport system permease family. CysTW subfamily.</text>
</comment>
<dbReference type="Pfam" id="PF00528">
    <property type="entry name" value="BPD_transp_1"/>
    <property type="match status" value="1"/>
</dbReference>
<evidence type="ECO:0000256" key="7">
    <source>
        <dbReference type="ARBA" id="ARBA00022989"/>
    </source>
</evidence>
<dbReference type="RefSeq" id="WP_190946432.1">
    <property type="nucleotide sequence ID" value="NZ_JACJSI010000302.1"/>
</dbReference>
<feature type="transmembrane region" description="Helical" evidence="9">
    <location>
        <begin position="123"/>
        <end position="146"/>
    </location>
</feature>
<feature type="transmembrane region" description="Helical" evidence="9">
    <location>
        <begin position="85"/>
        <end position="111"/>
    </location>
</feature>